<evidence type="ECO:0000259" key="5">
    <source>
        <dbReference type="PROSITE" id="PS51891"/>
    </source>
</evidence>
<proteinExistence type="inferred from homology"/>
<accession>A0A344PIP6</accession>
<keyword evidence="2" id="KW-0479">Metal-binding</keyword>
<evidence type="ECO:0000313" key="6">
    <source>
        <dbReference type="EMBL" id="AXC49251.1"/>
    </source>
</evidence>
<dbReference type="InterPro" id="IPR011057">
    <property type="entry name" value="Mss4-like_sf"/>
</dbReference>
<feature type="domain" description="CENP-V/GFA" evidence="5">
    <location>
        <begin position="2"/>
        <end position="116"/>
    </location>
</feature>
<organism evidence="6 7">
    <name type="scientific">Paracoccus suum</name>
    <dbReference type="NCBI Taxonomy" id="2259340"/>
    <lineage>
        <taxon>Bacteria</taxon>
        <taxon>Pseudomonadati</taxon>
        <taxon>Pseudomonadota</taxon>
        <taxon>Alphaproteobacteria</taxon>
        <taxon>Rhodobacterales</taxon>
        <taxon>Paracoccaceae</taxon>
        <taxon>Paracoccus</taxon>
    </lineage>
</organism>
<dbReference type="Pfam" id="PF04828">
    <property type="entry name" value="GFA"/>
    <property type="match status" value="2"/>
</dbReference>
<dbReference type="PROSITE" id="PS51891">
    <property type="entry name" value="CENP_V_GFA"/>
    <property type="match status" value="2"/>
</dbReference>
<dbReference type="AlphaFoldDB" id="A0A344PIP6"/>
<dbReference type="InterPro" id="IPR006913">
    <property type="entry name" value="CENP-V/GFA"/>
</dbReference>
<dbReference type="OrthoDB" id="9807246at2"/>
<evidence type="ECO:0000256" key="3">
    <source>
        <dbReference type="ARBA" id="ARBA00022833"/>
    </source>
</evidence>
<keyword evidence="3" id="KW-0862">Zinc</keyword>
<name>A0A344PIP6_9RHOB</name>
<protein>
    <recommendedName>
        <fullName evidence="5">CENP-V/GFA domain-containing protein</fullName>
    </recommendedName>
</protein>
<dbReference type="PANTHER" id="PTHR33337:SF40">
    <property type="entry name" value="CENP-V_GFA DOMAIN-CONTAINING PROTEIN-RELATED"/>
    <property type="match status" value="1"/>
</dbReference>
<dbReference type="Proteomes" id="UP000252023">
    <property type="component" value="Chromosome"/>
</dbReference>
<dbReference type="KEGG" id="pars:DRW48_05745"/>
<reference evidence="7" key="1">
    <citation type="submission" date="2018-07" db="EMBL/GenBank/DDBJ databases">
        <title>Genome sequencing of Paracoccus sp. SC2-6.</title>
        <authorList>
            <person name="Heo J."/>
            <person name="Kim S.-J."/>
            <person name="Kwon S.-W."/>
        </authorList>
    </citation>
    <scope>NUCLEOTIDE SEQUENCE [LARGE SCALE GENOMIC DNA]</scope>
    <source>
        <strain evidence="7">SC2-6</strain>
    </source>
</reference>
<dbReference type="RefSeq" id="WP_114075570.1">
    <property type="nucleotide sequence ID" value="NZ_CP030918.1"/>
</dbReference>
<dbReference type="Gene3D" id="3.90.1590.10">
    <property type="entry name" value="glutathione-dependent formaldehyde- activating enzyme (gfa)"/>
    <property type="match status" value="2"/>
</dbReference>
<dbReference type="SUPFAM" id="SSF51316">
    <property type="entry name" value="Mss4-like"/>
    <property type="match status" value="2"/>
</dbReference>
<evidence type="ECO:0000313" key="7">
    <source>
        <dbReference type="Proteomes" id="UP000252023"/>
    </source>
</evidence>
<keyword evidence="7" id="KW-1185">Reference proteome</keyword>
<comment type="similarity">
    <text evidence="1">Belongs to the Gfa family.</text>
</comment>
<evidence type="ECO:0000256" key="1">
    <source>
        <dbReference type="ARBA" id="ARBA00005495"/>
    </source>
</evidence>
<evidence type="ECO:0000256" key="4">
    <source>
        <dbReference type="ARBA" id="ARBA00023239"/>
    </source>
</evidence>
<feature type="domain" description="CENP-V/GFA" evidence="5">
    <location>
        <begin position="144"/>
        <end position="257"/>
    </location>
</feature>
<dbReference type="EMBL" id="CP030918">
    <property type="protein sequence ID" value="AXC49251.1"/>
    <property type="molecule type" value="Genomic_DNA"/>
</dbReference>
<dbReference type="PANTHER" id="PTHR33337">
    <property type="entry name" value="GFA DOMAIN-CONTAINING PROTEIN"/>
    <property type="match status" value="1"/>
</dbReference>
<evidence type="ECO:0000256" key="2">
    <source>
        <dbReference type="ARBA" id="ARBA00022723"/>
    </source>
</evidence>
<keyword evidence="4" id="KW-0456">Lyase</keyword>
<dbReference type="GO" id="GO:0046872">
    <property type="term" value="F:metal ion binding"/>
    <property type="evidence" value="ECO:0007669"/>
    <property type="project" value="UniProtKB-KW"/>
</dbReference>
<gene>
    <name evidence="6" type="ORF">DRW48_05745</name>
</gene>
<dbReference type="GO" id="GO:0016846">
    <property type="term" value="F:carbon-sulfur lyase activity"/>
    <property type="evidence" value="ECO:0007669"/>
    <property type="project" value="InterPro"/>
</dbReference>
<sequence>MTEGRCACGAVTVRATGISRQMSACWCQPCRRFQGLVGMGLDTPADQCTITGPVRVWRSSDFAERGFCGTCGSSIWFRDIAGDIIELCPGLFHNAAGATLHHENFVERRPDAIRFDPQPQQISGAAYAAGALVIEGSAPPRDRMAGGCACGAVRFRLVGAPGACGMCHCDTCRRWTGGVNCYTGARLEDLTIEGEPELIRWASSPGARRVSCANCGGKLWYEVVTGDETGGTAGDVEIALGTLDDMGGRPLLSESYVDQRPAGYAFAGDHRRRTRAEVLAESATGGQP</sequence>